<keyword evidence="1 4" id="KW-0732">Signal</keyword>
<dbReference type="InterPro" id="IPR014756">
    <property type="entry name" value="Ig_E-set"/>
</dbReference>
<protein>
    <submittedName>
        <fullName evidence="6">Copper resistance protein CopC</fullName>
    </submittedName>
</protein>
<feature type="chain" id="PRO_5045540613" evidence="4">
    <location>
        <begin position="25"/>
        <end position="190"/>
    </location>
</feature>
<name>A0ABX6C3T9_9CHLR</name>
<accession>A0ABX6C3T9</accession>
<keyword evidence="7" id="KW-1185">Reference proteome</keyword>
<reference evidence="6 7" key="1">
    <citation type="submission" date="2019-10" db="EMBL/GenBank/DDBJ databases">
        <title>Thermopilla bonchosmolovskayae gen. nov., sp. nov., a moderately thermophilic Chloroflexi bacterium from a Chukotka hot spring (Arctic, Russia), representing a novel classis Thermopillaia, which include previously uncultivated lineage OLB14.</title>
        <authorList>
            <person name="Kochetkova T.V."/>
            <person name="Zayulina K.S."/>
            <person name="Zhigarkov V.S."/>
            <person name="Minaev N.V."/>
            <person name="Novikov A."/>
            <person name="Toshchakov S.V."/>
            <person name="Elcheninov A.G."/>
            <person name="Kublanov I.V."/>
        </authorList>
    </citation>
    <scope>NUCLEOTIDE SEQUENCE [LARGE SCALE GENOMIC DNA]</scope>
    <source>
        <strain evidence="6 7">3753O</strain>
    </source>
</reference>
<evidence type="ECO:0000256" key="2">
    <source>
        <dbReference type="ARBA" id="ARBA00023008"/>
    </source>
</evidence>
<dbReference type="RefSeq" id="WP_158067888.1">
    <property type="nucleotide sequence ID" value="NZ_CP042829.1"/>
</dbReference>
<dbReference type="InterPro" id="IPR014755">
    <property type="entry name" value="Cu-Rt/internalin_Ig-like"/>
</dbReference>
<keyword evidence="3" id="KW-1133">Transmembrane helix</keyword>
<feature type="transmembrane region" description="Helical" evidence="3">
    <location>
        <begin position="162"/>
        <end position="185"/>
    </location>
</feature>
<sequence>MRWLAAAAAGLTAVGWFAAAFAHAEPERASPGDGAVLNAPPAEVVLVMTQEMARQAGANDIDVYDAGGNEVTREPAVIDPNDRRRLSVRLPADLPPGEYTVRWRTLSADDGDTATGELRFRVDPAAAPSPGRELLKETLLGGGPAAPAGVTGISAAGGSGEVGWVLVAAVGGGLFVVGLGAGVVLSRRGE</sequence>
<dbReference type="InterPro" id="IPR007348">
    <property type="entry name" value="CopC_dom"/>
</dbReference>
<keyword evidence="2" id="KW-0186">Copper</keyword>
<organism evidence="6 7">
    <name type="scientific">Tepidiforma bonchosmolovskayae</name>
    <dbReference type="NCBI Taxonomy" id="2601677"/>
    <lineage>
        <taxon>Bacteria</taxon>
        <taxon>Bacillati</taxon>
        <taxon>Chloroflexota</taxon>
        <taxon>Tepidiformia</taxon>
        <taxon>Tepidiformales</taxon>
        <taxon>Tepidiformaceae</taxon>
        <taxon>Tepidiforma</taxon>
    </lineage>
</organism>
<evidence type="ECO:0000256" key="1">
    <source>
        <dbReference type="ARBA" id="ARBA00022729"/>
    </source>
</evidence>
<dbReference type="SUPFAM" id="SSF81296">
    <property type="entry name" value="E set domains"/>
    <property type="match status" value="1"/>
</dbReference>
<dbReference type="EMBL" id="CP042829">
    <property type="protein sequence ID" value="QFG03942.1"/>
    <property type="molecule type" value="Genomic_DNA"/>
</dbReference>
<dbReference type="Gene3D" id="2.60.40.1220">
    <property type="match status" value="1"/>
</dbReference>
<dbReference type="Proteomes" id="UP000326331">
    <property type="component" value="Chromosome"/>
</dbReference>
<evidence type="ECO:0000313" key="6">
    <source>
        <dbReference type="EMBL" id="QFG03942.1"/>
    </source>
</evidence>
<feature type="domain" description="CopC" evidence="5">
    <location>
        <begin position="23"/>
        <end position="122"/>
    </location>
</feature>
<gene>
    <name evidence="6" type="ORF">Tbon_11800</name>
</gene>
<evidence type="ECO:0000256" key="4">
    <source>
        <dbReference type="SAM" id="SignalP"/>
    </source>
</evidence>
<dbReference type="Pfam" id="PF04234">
    <property type="entry name" value="CopC"/>
    <property type="match status" value="1"/>
</dbReference>
<evidence type="ECO:0000256" key="3">
    <source>
        <dbReference type="SAM" id="Phobius"/>
    </source>
</evidence>
<keyword evidence="3" id="KW-0472">Membrane</keyword>
<evidence type="ECO:0000259" key="5">
    <source>
        <dbReference type="Pfam" id="PF04234"/>
    </source>
</evidence>
<keyword evidence="3" id="KW-0812">Transmembrane</keyword>
<feature type="signal peptide" evidence="4">
    <location>
        <begin position="1"/>
        <end position="24"/>
    </location>
</feature>
<proteinExistence type="predicted"/>
<evidence type="ECO:0000313" key="7">
    <source>
        <dbReference type="Proteomes" id="UP000326331"/>
    </source>
</evidence>